<evidence type="ECO:0000313" key="3">
    <source>
        <dbReference type="EMBL" id="KGR89621.1"/>
    </source>
</evidence>
<protein>
    <recommendedName>
        <fullName evidence="2">DUF4395 domain-containing protein</fullName>
    </recommendedName>
</protein>
<feature type="transmembrane region" description="Helical" evidence="1">
    <location>
        <begin position="78"/>
        <end position="98"/>
    </location>
</feature>
<comment type="caution">
    <text evidence="3">The sequence shown here is derived from an EMBL/GenBank/DDBJ whole genome shotgun (WGS) entry which is preliminary data.</text>
</comment>
<dbReference type="PIRSF" id="PIRSF030042">
    <property type="entry name" value="UCP030042"/>
    <property type="match status" value="1"/>
</dbReference>
<dbReference type="Pfam" id="PF14340">
    <property type="entry name" value="DUF4395"/>
    <property type="match status" value="1"/>
</dbReference>
<dbReference type="RefSeq" id="WP_036178790.1">
    <property type="nucleotide sequence ID" value="NZ_AVCZ01000039.1"/>
</dbReference>
<dbReference type="eggNOG" id="ENOG5031B0I">
    <property type="taxonomic scope" value="Bacteria"/>
</dbReference>
<accession>A0A0A3IY12</accession>
<evidence type="ECO:0000313" key="4">
    <source>
        <dbReference type="Proteomes" id="UP000030595"/>
    </source>
</evidence>
<feature type="transmembrane region" description="Helical" evidence="1">
    <location>
        <begin position="104"/>
        <end position="128"/>
    </location>
</feature>
<sequence length="143" mass="16247">MSKVQSIPRPLVRVNQWTIFISVIVAWVTGLEWILAIPLVANLMGILFNFNPIMKFVKLFLIKEGKNYIPEDVTQQKFNACIAVFCLAGGFVSFLLGWNIAGYIFTIMVAVASFVAILGFCVGCFIFYQLKMFKYRRSLKQTS</sequence>
<evidence type="ECO:0000256" key="1">
    <source>
        <dbReference type="SAM" id="Phobius"/>
    </source>
</evidence>
<reference evidence="3 4" key="1">
    <citation type="submission" date="2014-02" db="EMBL/GenBank/DDBJ databases">
        <title>Draft genome sequence of Lysinibacillus massiliensis CCUG 49529.</title>
        <authorList>
            <person name="Zhang F."/>
            <person name="Wang G."/>
            <person name="Zhang L."/>
        </authorList>
    </citation>
    <scope>NUCLEOTIDE SEQUENCE [LARGE SCALE GENOMIC DNA]</scope>
    <source>
        <strain evidence="3 4">CCUG 49529</strain>
    </source>
</reference>
<dbReference type="InterPro" id="IPR025508">
    <property type="entry name" value="DUF4395"/>
</dbReference>
<keyword evidence="1" id="KW-1133">Transmembrane helix</keyword>
<organism evidence="3 4">
    <name type="scientific">Ureibacillus massiliensis 4400831 = CIP 108448 = CCUG 49529</name>
    <dbReference type="NCBI Taxonomy" id="1211035"/>
    <lineage>
        <taxon>Bacteria</taxon>
        <taxon>Bacillati</taxon>
        <taxon>Bacillota</taxon>
        <taxon>Bacilli</taxon>
        <taxon>Bacillales</taxon>
        <taxon>Caryophanaceae</taxon>
        <taxon>Ureibacillus</taxon>
    </lineage>
</organism>
<name>A0A0A3IY12_9BACL</name>
<feature type="transmembrane region" description="Helical" evidence="1">
    <location>
        <begin position="35"/>
        <end position="57"/>
    </location>
</feature>
<feature type="domain" description="DUF4395" evidence="2">
    <location>
        <begin position="7"/>
        <end position="131"/>
    </location>
</feature>
<keyword evidence="1" id="KW-0812">Transmembrane</keyword>
<dbReference type="AlphaFoldDB" id="A0A0A3IY12"/>
<dbReference type="EMBL" id="JPVQ01000039">
    <property type="protein sequence ID" value="KGR89621.1"/>
    <property type="molecule type" value="Genomic_DNA"/>
</dbReference>
<evidence type="ECO:0000259" key="2">
    <source>
        <dbReference type="Pfam" id="PF14340"/>
    </source>
</evidence>
<keyword evidence="1" id="KW-0472">Membrane</keyword>
<feature type="transmembrane region" description="Helical" evidence="1">
    <location>
        <begin position="12"/>
        <end position="29"/>
    </location>
</feature>
<keyword evidence="4" id="KW-1185">Reference proteome</keyword>
<dbReference type="Proteomes" id="UP000030595">
    <property type="component" value="Unassembled WGS sequence"/>
</dbReference>
<dbReference type="OrthoDB" id="2376580at2"/>
<proteinExistence type="predicted"/>
<dbReference type="InterPro" id="IPR016942">
    <property type="entry name" value="UCP030042"/>
</dbReference>
<gene>
    <name evidence="3" type="ORF">CD30_16160</name>
</gene>